<keyword evidence="2" id="KW-1185">Reference proteome</keyword>
<proteinExistence type="predicted"/>
<name>A0ABW0Q637_9HYPH</name>
<organism evidence="1 2">
    <name type="scientific">Kaistia terrae</name>
    <dbReference type="NCBI Taxonomy" id="537017"/>
    <lineage>
        <taxon>Bacteria</taxon>
        <taxon>Pseudomonadati</taxon>
        <taxon>Pseudomonadota</taxon>
        <taxon>Alphaproteobacteria</taxon>
        <taxon>Hyphomicrobiales</taxon>
        <taxon>Kaistiaceae</taxon>
        <taxon>Kaistia</taxon>
    </lineage>
</organism>
<evidence type="ECO:0000313" key="2">
    <source>
        <dbReference type="Proteomes" id="UP001596150"/>
    </source>
</evidence>
<dbReference type="RefSeq" id="WP_266343701.1">
    <property type="nucleotide sequence ID" value="NZ_JAPKNH010000003.1"/>
</dbReference>
<comment type="caution">
    <text evidence="1">The sequence shown here is derived from an EMBL/GenBank/DDBJ whole genome shotgun (WGS) entry which is preliminary data.</text>
</comment>
<gene>
    <name evidence="1" type="ORF">ACFPP9_20260</name>
</gene>
<dbReference type="EMBL" id="JBHSML010000013">
    <property type="protein sequence ID" value="MFC5518124.1"/>
    <property type="molecule type" value="Genomic_DNA"/>
</dbReference>
<dbReference type="Proteomes" id="UP001596150">
    <property type="component" value="Unassembled WGS sequence"/>
</dbReference>
<protein>
    <submittedName>
        <fullName evidence="1">Uncharacterized protein</fullName>
    </submittedName>
</protein>
<accession>A0ABW0Q637</accession>
<evidence type="ECO:0000313" key="1">
    <source>
        <dbReference type="EMBL" id="MFC5518124.1"/>
    </source>
</evidence>
<reference evidence="2" key="1">
    <citation type="journal article" date="2019" name="Int. J. Syst. Evol. Microbiol.">
        <title>The Global Catalogue of Microorganisms (GCM) 10K type strain sequencing project: providing services to taxonomists for standard genome sequencing and annotation.</title>
        <authorList>
            <consortium name="The Broad Institute Genomics Platform"/>
            <consortium name="The Broad Institute Genome Sequencing Center for Infectious Disease"/>
            <person name="Wu L."/>
            <person name="Ma J."/>
        </authorList>
    </citation>
    <scope>NUCLEOTIDE SEQUENCE [LARGE SCALE GENOMIC DNA]</scope>
    <source>
        <strain evidence="2">KACC 12633</strain>
    </source>
</reference>
<sequence length="99" mass="10731">MSENHHFGAGSFTDELWIAGKRVFTKVLTVDVEFTSGGVWDWLIADATGAVVKTDRRTHVSGWTSLHLASHGLYGDYSIGFRNASAGAKSIKQGDVEFG</sequence>